<evidence type="ECO:0000256" key="4">
    <source>
        <dbReference type="ARBA" id="ARBA00022795"/>
    </source>
</evidence>
<dbReference type="PANTHER" id="PTHR34773:SF1">
    <property type="entry name" value="FLAGELLAR SECRETION CHAPERONE FLIS"/>
    <property type="match status" value="1"/>
</dbReference>
<dbReference type="NCBIfam" id="TIGR00208">
    <property type="entry name" value="fliS"/>
    <property type="match status" value="1"/>
</dbReference>
<dbReference type="PANTHER" id="PTHR34773">
    <property type="entry name" value="FLAGELLAR SECRETION CHAPERONE FLIS"/>
    <property type="match status" value="1"/>
</dbReference>
<dbReference type="GO" id="GO:0071973">
    <property type="term" value="P:bacterial-type flagellum-dependent cell motility"/>
    <property type="evidence" value="ECO:0007669"/>
    <property type="project" value="TreeGrafter"/>
</dbReference>
<dbReference type="Gene3D" id="1.20.120.340">
    <property type="entry name" value="Flagellar protein FliS"/>
    <property type="match status" value="1"/>
</dbReference>
<keyword evidence="7" id="KW-0282">Flagellum</keyword>
<evidence type="ECO:0000313" key="8">
    <source>
        <dbReference type="Proteomes" id="UP000040453"/>
    </source>
</evidence>
<dbReference type="STRING" id="545501.BN997_01019"/>
<dbReference type="InterPro" id="IPR036584">
    <property type="entry name" value="FliS_sf"/>
</dbReference>
<keyword evidence="7" id="KW-0969">Cilium</keyword>
<dbReference type="Pfam" id="PF02561">
    <property type="entry name" value="FliS"/>
    <property type="match status" value="1"/>
</dbReference>
<evidence type="ECO:0000256" key="5">
    <source>
        <dbReference type="ARBA" id="ARBA00023186"/>
    </source>
</evidence>
<evidence type="ECO:0000256" key="3">
    <source>
        <dbReference type="ARBA" id="ARBA00022490"/>
    </source>
</evidence>
<keyword evidence="5" id="KW-0143">Chaperone</keyword>
<sequence>MSSNKAYQTYQNNAVNTASGGELTLMLYNGCIKFIKQARKEMDNDHFAAKNTNIQKAQKIINELMVTLDMNMEISHQMMPLYDYMHNLLTEANIKNDTEKLEEALSYAEEFRDVWKQVILKDRQQKYSQGASI</sequence>
<dbReference type="GO" id="GO:0005829">
    <property type="term" value="C:cytosol"/>
    <property type="evidence" value="ECO:0007669"/>
    <property type="project" value="UniProtKB-SubCell"/>
</dbReference>
<comment type="subcellular location">
    <subcellularLocation>
        <location evidence="1 6">Cytoplasm</location>
        <location evidence="1 6">Cytosol</location>
    </subcellularLocation>
</comment>
<dbReference type="InterPro" id="IPR003713">
    <property type="entry name" value="FliS"/>
</dbReference>
<dbReference type="OrthoDB" id="1524959at2"/>
<comment type="similarity">
    <text evidence="2 6">Belongs to the FliS family.</text>
</comment>
<keyword evidence="8" id="KW-1185">Reference proteome</keyword>
<dbReference type="EMBL" id="CDGG01000001">
    <property type="protein sequence ID" value="CEI81201.1"/>
    <property type="molecule type" value="Genomic_DNA"/>
</dbReference>
<dbReference type="PIRSF" id="PIRSF039090">
    <property type="entry name" value="Flis"/>
    <property type="match status" value="1"/>
</dbReference>
<evidence type="ECO:0000256" key="2">
    <source>
        <dbReference type="ARBA" id="ARBA00008787"/>
    </source>
</evidence>
<dbReference type="SUPFAM" id="SSF101116">
    <property type="entry name" value="Flagellar export chaperone FliS"/>
    <property type="match status" value="1"/>
</dbReference>
<dbReference type="RefSeq" id="WP_042530189.1">
    <property type="nucleotide sequence ID" value="NZ_CAXOIH010000010.1"/>
</dbReference>
<evidence type="ECO:0000256" key="1">
    <source>
        <dbReference type="ARBA" id="ARBA00004514"/>
    </source>
</evidence>
<evidence type="ECO:0000256" key="6">
    <source>
        <dbReference type="PIRNR" id="PIRNR039090"/>
    </source>
</evidence>
<keyword evidence="4 6" id="KW-1005">Bacterial flagellum biogenesis</keyword>
<dbReference type="AlphaFoldDB" id="A0A0A1MQ64"/>
<accession>A0A0A1MQ64</accession>
<evidence type="ECO:0000313" key="7">
    <source>
        <dbReference type="EMBL" id="CEI81201.1"/>
    </source>
</evidence>
<gene>
    <name evidence="7" type="primary">fliS</name>
    <name evidence="7" type="ORF">BN997_01019</name>
</gene>
<keyword evidence="3 6" id="KW-0963">Cytoplasm</keyword>
<organism evidence="7 8">
    <name type="scientific">Oceanobacillus oncorhynchi</name>
    <dbReference type="NCBI Taxonomy" id="545501"/>
    <lineage>
        <taxon>Bacteria</taxon>
        <taxon>Bacillati</taxon>
        <taxon>Bacillota</taxon>
        <taxon>Bacilli</taxon>
        <taxon>Bacillales</taxon>
        <taxon>Bacillaceae</taxon>
        <taxon>Oceanobacillus</taxon>
    </lineage>
</organism>
<dbReference type="GO" id="GO:0044780">
    <property type="term" value="P:bacterial-type flagellum assembly"/>
    <property type="evidence" value="ECO:0007669"/>
    <property type="project" value="InterPro"/>
</dbReference>
<reference evidence="7 8" key="1">
    <citation type="submission" date="2014-11" db="EMBL/GenBank/DDBJ databases">
        <authorList>
            <person name="Urmite Genomes Urmite Genomes"/>
        </authorList>
    </citation>
    <scope>NUCLEOTIDE SEQUENCE [LARGE SCALE GENOMIC DNA]</scope>
    <source>
        <strain evidence="7 8">Oc5</strain>
    </source>
</reference>
<dbReference type="CDD" id="cd16098">
    <property type="entry name" value="FliS"/>
    <property type="match status" value="1"/>
</dbReference>
<keyword evidence="7" id="KW-0966">Cell projection</keyword>
<dbReference type="Proteomes" id="UP000040453">
    <property type="component" value="Unassembled WGS sequence"/>
</dbReference>
<proteinExistence type="inferred from homology"/>
<protein>
    <recommendedName>
        <fullName evidence="6">Flagellar secretion chaperone FliS</fullName>
    </recommendedName>
</protein>
<name>A0A0A1MQ64_9BACI</name>